<evidence type="ECO:0008006" key="4">
    <source>
        <dbReference type="Google" id="ProtNLM"/>
    </source>
</evidence>
<evidence type="ECO:0000313" key="3">
    <source>
        <dbReference type="Proteomes" id="UP000606115"/>
    </source>
</evidence>
<proteinExistence type="predicted"/>
<gene>
    <name evidence="2" type="ORF">GCM10007173_13040</name>
</gene>
<name>A0ABQ2DFR6_9MICC</name>
<dbReference type="EMBL" id="BMKX01000002">
    <property type="protein sequence ID" value="GGJ55658.1"/>
    <property type="molecule type" value="Genomic_DNA"/>
</dbReference>
<keyword evidence="1" id="KW-0175">Coiled coil</keyword>
<keyword evidence="3" id="KW-1185">Reference proteome</keyword>
<reference evidence="3" key="1">
    <citation type="journal article" date="2019" name="Int. J. Syst. Evol. Microbiol.">
        <title>The Global Catalogue of Microorganisms (GCM) 10K type strain sequencing project: providing services to taxonomists for standard genome sequencing and annotation.</title>
        <authorList>
            <consortium name="The Broad Institute Genomics Platform"/>
            <consortium name="The Broad Institute Genome Sequencing Center for Infectious Disease"/>
            <person name="Wu L."/>
            <person name="Ma J."/>
        </authorList>
    </citation>
    <scope>NUCLEOTIDE SEQUENCE [LARGE SCALE GENOMIC DNA]</scope>
    <source>
        <strain evidence="3">CGMCC 1.3685</strain>
    </source>
</reference>
<evidence type="ECO:0000256" key="1">
    <source>
        <dbReference type="SAM" id="Coils"/>
    </source>
</evidence>
<dbReference type="RefSeq" id="WP_382344637.1">
    <property type="nucleotide sequence ID" value="NZ_JBHLUT010000004.1"/>
</dbReference>
<dbReference type="Proteomes" id="UP000606115">
    <property type="component" value="Unassembled WGS sequence"/>
</dbReference>
<evidence type="ECO:0000313" key="2">
    <source>
        <dbReference type="EMBL" id="GGJ55658.1"/>
    </source>
</evidence>
<feature type="coiled-coil region" evidence="1">
    <location>
        <begin position="1283"/>
        <end position="1310"/>
    </location>
</feature>
<dbReference type="Gene3D" id="2.60.120.260">
    <property type="entry name" value="Galactose-binding domain-like"/>
    <property type="match status" value="1"/>
</dbReference>
<protein>
    <recommendedName>
        <fullName evidence="4">Peptidase S74 domain-containing protein</fullName>
    </recommendedName>
</protein>
<accession>A0ABQ2DFR6</accession>
<organism evidence="2 3">
    <name type="scientific">Glutamicibacter ardleyensis</name>
    <dbReference type="NCBI Taxonomy" id="225894"/>
    <lineage>
        <taxon>Bacteria</taxon>
        <taxon>Bacillati</taxon>
        <taxon>Actinomycetota</taxon>
        <taxon>Actinomycetes</taxon>
        <taxon>Micrococcales</taxon>
        <taxon>Micrococcaceae</taxon>
        <taxon>Glutamicibacter</taxon>
    </lineage>
</organism>
<sequence>METRVLITSPFASDFQVVPHFLSAQVVWPFRDKSTMNLHYPEAGVKSGLLNSECEAVYEYFDGTNWVEPLDSRFRLSGKDRDRLEQTPTTRFDFISLIPSMLESAYVWDDGGMETDTDGNILFSAASPGRILRTLILNAQTRGWGTALDMDFTDTRDSNGALWTSSINLSLNPTQTLFEVLSALGNQGVVDWAGQGRTLRVFNPDTFLGRDRTAIRLLAGQGETSAPEQTSYRDRATVLRVVGESGEKWDRPNGTSPWGRLESIMSAGGVADQGTAFLLSDEELLKLSGARVSRTREFDQDSKYLPHRDYRAGDHVSYQTGTGMESMRVFSLSVTVENRLTGYAVLGDRFEDALIAAARKQNSLVIGRVNGGNGQQPSPESDTRTPAVPAGFLGSSSAYMDAEGNEMGQVSLGWTHTGKATDGTAIEIDRFEFMTRVSAVGAKYKSFRSVPGAERAASFSPIRVRKENNSPEFYDYAIRAVAASSRVSPWVYLNGLMMETDTTPPPVPSAPVGVASYGTVIVTWDGLGAGGETMPPDFLHTETEVGTSPAGPWQFAGNFERAGAFPIPFKLDYGTYWLRLRSVDRVGNKSEWSALSEVTTTPLVDLPDVHDLIDEWNQKLAEALDGVGQALNSANGKNKVTHSTSLPSINGGEVDGDVWWRYSNSQMNILIGTWQFSGGAWKPHSFGHQTLDSIDLGKATVGMLDGIYIKVKSLSAEHIMVGDFTNLTTIDPLANVNVTTPAAFSTVAAGGYTYKADGGSEYLMFLDQTGPVPFESGDWLRVSFDALATTEVDVPTTLFVYPNKTGISGSVSAAGETVTITPTVQHYAFDIEVPDLSSIGGGRSWILGLVGANARAVGVRNVRAYKKTNATTIAPDSIRTPMLGADIIEAYHIKSNTIETDNMIGGFADFIVISGSLIQTRILADRGIKLDGFDNRMRAWNDLGEQTLNINGESGDIWLGKGGQFRVWGDTGDTWIGNGTFKVDGTTGSLDIGYGKFLVDGTTGNVLMENATLTAGVVRTSSTANRGLRMDSNGLRGWNTDGVQRFSLDPNTGRIVAEGEFSTSTAGRRVRISDTNLTAAVAMYADETDKRGSIYAVKPESSNQVQTVYRMHGDASQAFAFQYAMTENTWRIGTNDTEFFIGYGPSGAPTADTYVESPVIFARGYSLTANMVITSNGIIGMATSAARYKLDVQPLELSDQLLDIEVKDWLDRTTREEQLELDFMGVRTMEQQERFENRAPEVRIPGVIAEHVAAVPGGRSFVAFNADGEEQSVAYDRLAIAQIAVLNRQLKEERARSDGLEDRLTALEALLTK</sequence>
<comment type="caution">
    <text evidence="2">The sequence shown here is derived from an EMBL/GenBank/DDBJ whole genome shotgun (WGS) entry which is preliminary data.</text>
</comment>